<dbReference type="AlphaFoldDB" id="A0AAP8AUP8"/>
<accession>A0AAP8AUP8</accession>
<dbReference type="Proteomes" id="UP000036331">
    <property type="component" value="Unassembled WGS sequence"/>
</dbReference>
<organism evidence="1 2">
    <name type="scientific">Escherichia coli</name>
    <dbReference type="NCBI Taxonomy" id="562"/>
    <lineage>
        <taxon>Bacteria</taxon>
        <taxon>Pseudomonadati</taxon>
        <taxon>Pseudomonadota</taxon>
        <taxon>Gammaproteobacteria</taxon>
        <taxon>Enterobacterales</taxon>
        <taxon>Enterobacteriaceae</taxon>
        <taxon>Escherichia</taxon>
    </lineage>
</organism>
<evidence type="ECO:0000313" key="1">
    <source>
        <dbReference type="EMBL" id="PBN76245.1"/>
    </source>
</evidence>
<name>A0AAP8AUP8_ECOLX</name>
<gene>
    <name evidence="1" type="ORF">ABE91_014675</name>
</gene>
<reference evidence="1 2" key="1">
    <citation type="journal article" date="2015" name="Genome Announc.">
        <title>Draft Genome Sequences of Human-Pathogenic Escherichia coli O26:H11 Strains Carrying the stx2 Gene Only and Circulating in France.</title>
        <authorList>
            <person name="Delannoy S."/>
            <person name="Mariani-Kurkdjian P."/>
            <person name="Bonacorsi S."/>
            <person name="Liguori S."/>
            <person name="Ison S.A."/>
            <person name="Fach P."/>
        </authorList>
    </citation>
    <scope>NUCLEOTIDE SEQUENCE [LARGE SCALE GENOMIC DNA]</scope>
    <source>
        <strain evidence="1 2">34870</strain>
    </source>
</reference>
<comment type="caution">
    <text evidence="1">The sequence shown here is derived from an EMBL/GenBank/DDBJ whole genome shotgun (WGS) entry which is preliminary data.</text>
</comment>
<dbReference type="EMBL" id="LDXE02000002">
    <property type="protein sequence ID" value="PBN76245.1"/>
    <property type="molecule type" value="Genomic_DNA"/>
</dbReference>
<evidence type="ECO:0000313" key="2">
    <source>
        <dbReference type="Proteomes" id="UP000036331"/>
    </source>
</evidence>
<sequence length="85" mass="8931">MIKPGNGGYNIGGDCEKGSGSRYCLGLCLSGSGRVSGSGDIGASTRKIENWQGSSEGIFKQARLWRVNDNGSQSAKMSFALYSMS</sequence>
<proteinExistence type="predicted"/>
<protein>
    <submittedName>
        <fullName evidence="1">Uncharacterized protein</fullName>
    </submittedName>
</protein>